<sequence length="362" mass="39483">MSREKLRALVVCPGRGTYNRAELGYLATHHGDRKDMLDRLDAIRKEQGETPIQELDSAKLFKSREHLAANNAAPLIYACSYSDFLSIDQDRFEIAAVTGNSMGWYIALACAGALDAEKGLELVGGMAALTGGQEGGGQNSGSQDLGGQLIYPDVNDDWQADAERQALIESLLHHSDDDKRLYRSIRFGGYQVLAGPDSAIKHAMTVLPPLDDRYPLVLPGHSAFHTSLMADASKKALEVFAKDFFSAPKVPMIDGRGVIWQPLGTDVEALRQYTLVHQVCETYDFSQAILTGVKEFAPDVIILTGPGATMGGAVAQALIAEGWHEMHSKADFIAQQKDAQAKEEYPYIISLGMEQQRALVSK</sequence>
<keyword evidence="2" id="KW-0808">Transferase</keyword>
<comment type="catalytic activity">
    <reaction evidence="4">
        <text>holo-[ACP] + malonyl-CoA = malonyl-[ACP] + CoA</text>
        <dbReference type="Rhea" id="RHEA:41792"/>
        <dbReference type="Rhea" id="RHEA-COMP:9623"/>
        <dbReference type="Rhea" id="RHEA-COMP:9685"/>
        <dbReference type="ChEBI" id="CHEBI:57287"/>
        <dbReference type="ChEBI" id="CHEBI:57384"/>
        <dbReference type="ChEBI" id="CHEBI:64479"/>
        <dbReference type="ChEBI" id="CHEBI:78449"/>
        <dbReference type="EC" id="2.3.1.39"/>
    </reaction>
</comment>
<dbReference type="RefSeq" id="WP_126791964.1">
    <property type="nucleotide sequence ID" value="NZ_PIPI01000002.1"/>
</dbReference>
<proteinExistence type="predicted"/>
<dbReference type="GO" id="GO:0004314">
    <property type="term" value="F:[acyl-carrier-protein] S-malonyltransferase activity"/>
    <property type="evidence" value="ECO:0007669"/>
    <property type="project" value="UniProtKB-EC"/>
</dbReference>
<dbReference type="InterPro" id="IPR050858">
    <property type="entry name" value="Mal-CoA-ACP_Trans/PKS_FabD"/>
</dbReference>
<dbReference type="InterPro" id="IPR001227">
    <property type="entry name" value="Ac_transferase_dom_sf"/>
</dbReference>
<organism evidence="6 7">
    <name type="scientific">Aliidiomarina haloalkalitolerans</name>
    <dbReference type="NCBI Taxonomy" id="859059"/>
    <lineage>
        <taxon>Bacteria</taxon>
        <taxon>Pseudomonadati</taxon>
        <taxon>Pseudomonadota</taxon>
        <taxon>Gammaproteobacteria</taxon>
        <taxon>Alteromonadales</taxon>
        <taxon>Idiomarinaceae</taxon>
        <taxon>Aliidiomarina</taxon>
    </lineage>
</organism>
<evidence type="ECO:0000259" key="5">
    <source>
        <dbReference type="SMART" id="SM00827"/>
    </source>
</evidence>
<dbReference type="InterPro" id="IPR014043">
    <property type="entry name" value="Acyl_transferase_dom"/>
</dbReference>
<dbReference type="EC" id="2.3.1.39" evidence="1"/>
<evidence type="ECO:0000313" key="6">
    <source>
        <dbReference type="EMBL" id="RUO20755.1"/>
    </source>
</evidence>
<dbReference type="SUPFAM" id="SSF52151">
    <property type="entry name" value="FabD/lysophospholipase-like"/>
    <property type="match status" value="1"/>
</dbReference>
<protein>
    <recommendedName>
        <fullName evidence="1">[acyl-carrier-protein] S-malonyltransferase</fullName>
        <ecNumber evidence="1">2.3.1.39</ecNumber>
    </recommendedName>
</protein>
<dbReference type="SMART" id="SM00827">
    <property type="entry name" value="PKS_AT"/>
    <property type="match status" value="1"/>
</dbReference>
<gene>
    <name evidence="6" type="ORF">CWE06_05485</name>
</gene>
<evidence type="ECO:0000256" key="2">
    <source>
        <dbReference type="ARBA" id="ARBA00022679"/>
    </source>
</evidence>
<reference evidence="6 7" key="1">
    <citation type="journal article" date="2011" name="Front. Microbiol.">
        <title>Genomic signatures of strain selection and enhancement in Bacillus atrophaeus var. globigii, a historical biowarfare simulant.</title>
        <authorList>
            <person name="Gibbons H.S."/>
            <person name="Broomall S.M."/>
            <person name="McNew L.A."/>
            <person name="Daligault H."/>
            <person name="Chapman C."/>
            <person name="Bruce D."/>
            <person name="Karavis M."/>
            <person name="Krepps M."/>
            <person name="McGregor P.A."/>
            <person name="Hong C."/>
            <person name="Park K.H."/>
            <person name="Akmal A."/>
            <person name="Feldman A."/>
            <person name="Lin J.S."/>
            <person name="Chang W.E."/>
            <person name="Higgs B.W."/>
            <person name="Demirev P."/>
            <person name="Lindquist J."/>
            <person name="Liem A."/>
            <person name="Fochler E."/>
            <person name="Read T.D."/>
            <person name="Tapia R."/>
            <person name="Johnson S."/>
            <person name="Bishop-Lilly K.A."/>
            <person name="Detter C."/>
            <person name="Han C."/>
            <person name="Sozhamannan S."/>
            <person name="Rosenzweig C.N."/>
            <person name="Skowronski E.W."/>
        </authorList>
    </citation>
    <scope>NUCLEOTIDE SEQUENCE [LARGE SCALE GENOMIC DNA]</scope>
    <source>
        <strain evidence="6 7">AK5</strain>
    </source>
</reference>
<name>A0A432VW30_9GAMM</name>
<feature type="domain" description="Malonyl-CoA:ACP transacylase (MAT)" evidence="5">
    <location>
        <begin position="11"/>
        <end position="340"/>
    </location>
</feature>
<dbReference type="AlphaFoldDB" id="A0A432VW30"/>
<evidence type="ECO:0000256" key="3">
    <source>
        <dbReference type="ARBA" id="ARBA00023315"/>
    </source>
</evidence>
<dbReference type="GO" id="GO:0006633">
    <property type="term" value="P:fatty acid biosynthetic process"/>
    <property type="evidence" value="ECO:0007669"/>
    <property type="project" value="TreeGrafter"/>
</dbReference>
<evidence type="ECO:0000256" key="4">
    <source>
        <dbReference type="ARBA" id="ARBA00048462"/>
    </source>
</evidence>
<dbReference type="Proteomes" id="UP000288212">
    <property type="component" value="Unassembled WGS sequence"/>
</dbReference>
<dbReference type="OrthoDB" id="5756162at2"/>
<keyword evidence="7" id="KW-1185">Reference proteome</keyword>
<dbReference type="PANTHER" id="PTHR42681:SF1">
    <property type="entry name" value="MALONYL-COA-ACYL CARRIER PROTEIN TRANSACYLASE, MITOCHONDRIAL"/>
    <property type="match status" value="1"/>
</dbReference>
<evidence type="ECO:0000313" key="7">
    <source>
        <dbReference type="Proteomes" id="UP000288212"/>
    </source>
</evidence>
<dbReference type="Gene3D" id="3.30.70.250">
    <property type="entry name" value="Malonyl-CoA ACP transacylase, ACP-binding"/>
    <property type="match status" value="1"/>
</dbReference>
<dbReference type="PANTHER" id="PTHR42681">
    <property type="entry name" value="MALONYL-COA-ACYL CARRIER PROTEIN TRANSACYLASE, MITOCHONDRIAL"/>
    <property type="match status" value="1"/>
</dbReference>
<accession>A0A432VW30</accession>
<dbReference type="InterPro" id="IPR016035">
    <property type="entry name" value="Acyl_Trfase/lysoPLipase"/>
</dbReference>
<comment type="caution">
    <text evidence="6">The sequence shown here is derived from an EMBL/GenBank/DDBJ whole genome shotgun (WGS) entry which is preliminary data.</text>
</comment>
<dbReference type="EMBL" id="PIPI01000002">
    <property type="protein sequence ID" value="RUO20755.1"/>
    <property type="molecule type" value="Genomic_DNA"/>
</dbReference>
<dbReference type="Gene3D" id="3.40.366.10">
    <property type="entry name" value="Malonyl-Coenzyme A Acyl Carrier Protein, domain 2"/>
    <property type="match status" value="1"/>
</dbReference>
<evidence type="ECO:0000256" key="1">
    <source>
        <dbReference type="ARBA" id="ARBA00013258"/>
    </source>
</evidence>
<keyword evidence="3" id="KW-0012">Acyltransferase</keyword>